<dbReference type="Pfam" id="PF04452">
    <property type="entry name" value="Methyltrans_RNA"/>
    <property type="match status" value="1"/>
</dbReference>
<comment type="subcellular location">
    <subcellularLocation>
        <location evidence="1 10">Cytoplasm</location>
    </subcellularLocation>
</comment>
<feature type="domain" description="Ribosomal RNA small subunit methyltransferase E PUA-like" evidence="12">
    <location>
        <begin position="22"/>
        <end position="60"/>
    </location>
</feature>
<protein>
    <recommendedName>
        <fullName evidence="10">Ribosomal RNA small subunit methyltransferase E</fullName>
        <ecNumber evidence="10">2.1.1.193</ecNumber>
    </recommendedName>
</protein>
<evidence type="ECO:0000256" key="3">
    <source>
        <dbReference type="ARBA" id="ARBA00022490"/>
    </source>
</evidence>
<evidence type="ECO:0000256" key="7">
    <source>
        <dbReference type="ARBA" id="ARBA00022691"/>
    </source>
</evidence>
<dbReference type="InterPro" id="IPR046886">
    <property type="entry name" value="RsmE_MTase_dom"/>
</dbReference>
<evidence type="ECO:0000256" key="10">
    <source>
        <dbReference type="PIRNR" id="PIRNR015601"/>
    </source>
</evidence>
<comment type="catalytic activity">
    <reaction evidence="9 10">
        <text>uridine(1498) in 16S rRNA + S-adenosyl-L-methionine = N(3)-methyluridine(1498) in 16S rRNA + S-adenosyl-L-homocysteine + H(+)</text>
        <dbReference type="Rhea" id="RHEA:42920"/>
        <dbReference type="Rhea" id="RHEA-COMP:10283"/>
        <dbReference type="Rhea" id="RHEA-COMP:10284"/>
        <dbReference type="ChEBI" id="CHEBI:15378"/>
        <dbReference type="ChEBI" id="CHEBI:57856"/>
        <dbReference type="ChEBI" id="CHEBI:59789"/>
        <dbReference type="ChEBI" id="CHEBI:65315"/>
        <dbReference type="ChEBI" id="CHEBI:74502"/>
        <dbReference type="EC" id="2.1.1.193"/>
    </reaction>
</comment>
<dbReference type="RefSeq" id="WP_394823280.1">
    <property type="nucleotide sequence ID" value="NZ_CP089984.1"/>
</dbReference>
<comment type="similarity">
    <text evidence="2 10">Belongs to the RNA methyltransferase RsmE family.</text>
</comment>
<dbReference type="InterPro" id="IPR015947">
    <property type="entry name" value="PUA-like_sf"/>
</dbReference>
<dbReference type="EMBL" id="CP089984">
    <property type="protein sequence ID" value="WXB13667.1"/>
    <property type="molecule type" value="Genomic_DNA"/>
</dbReference>
<feature type="domain" description="Ribosomal RNA small subunit methyltransferase E methyltransferase" evidence="11">
    <location>
        <begin position="78"/>
        <end position="239"/>
    </location>
</feature>
<accession>A0ABZ2LSC0</accession>
<sequence length="245" mass="26076">MATRVRAPIEGLHEGLCTASEATAHYLTRVLRLGVGAAFVAFDPETSREADASIVAISGKVQLEIQGLRPARVVARRAVTFVQGLAKGDKCDAVVRDATELGVTHVIIAACARSVVQLQGPRRDARVERWLRIAREAARQCGRSDPPRVELLPWDDAMTRTAPDARRFCLHVRESAPLGPALLAALEDENAPVAFAAGPEGGLTAEEIAFASDQGWQLVSLGDLVLRTETAAAAVLGALRVFEGG</sequence>
<dbReference type="SUPFAM" id="SSF88697">
    <property type="entry name" value="PUA domain-like"/>
    <property type="match status" value="1"/>
</dbReference>
<dbReference type="EC" id="2.1.1.193" evidence="10"/>
<name>A0ABZ2LSC0_9BACT</name>
<evidence type="ECO:0000313" key="14">
    <source>
        <dbReference type="Proteomes" id="UP001370348"/>
    </source>
</evidence>
<dbReference type="InterPro" id="IPR029028">
    <property type="entry name" value="Alpha/beta_knot_MTases"/>
</dbReference>
<dbReference type="InterPro" id="IPR029026">
    <property type="entry name" value="tRNA_m1G_MTases_N"/>
</dbReference>
<dbReference type="PIRSF" id="PIRSF015601">
    <property type="entry name" value="MTase_slr0722"/>
    <property type="match status" value="1"/>
</dbReference>
<keyword evidence="7 10" id="KW-0949">S-adenosyl-L-methionine</keyword>
<comment type="function">
    <text evidence="8 10">Specifically methylates the N3 position of the uracil ring of uridine 1498 (m3U1498) in 16S rRNA. Acts on the fully assembled 30S ribosomal subunit.</text>
</comment>
<evidence type="ECO:0000259" key="12">
    <source>
        <dbReference type="Pfam" id="PF20260"/>
    </source>
</evidence>
<evidence type="ECO:0000313" key="13">
    <source>
        <dbReference type="EMBL" id="WXB13667.1"/>
    </source>
</evidence>
<evidence type="ECO:0000256" key="8">
    <source>
        <dbReference type="ARBA" id="ARBA00025699"/>
    </source>
</evidence>
<keyword evidence="4 10" id="KW-0698">rRNA processing</keyword>
<dbReference type="InterPro" id="IPR046887">
    <property type="entry name" value="RsmE_PUA-like"/>
</dbReference>
<reference evidence="13 14" key="1">
    <citation type="submission" date="2021-12" db="EMBL/GenBank/DDBJ databases">
        <title>Discovery of the Pendulisporaceae a myxobacterial family with distinct sporulation behavior and unique specialized metabolism.</title>
        <authorList>
            <person name="Garcia R."/>
            <person name="Popoff A."/>
            <person name="Bader C.D."/>
            <person name="Loehr J."/>
            <person name="Walesch S."/>
            <person name="Walt C."/>
            <person name="Boldt J."/>
            <person name="Bunk B."/>
            <person name="Haeckl F.J.F.P.J."/>
            <person name="Gunesch A.P."/>
            <person name="Birkelbach J."/>
            <person name="Nuebel U."/>
            <person name="Pietschmann T."/>
            <person name="Bach T."/>
            <person name="Mueller R."/>
        </authorList>
    </citation>
    <scope>NUCLEOTIDE SEQUENCE [LARGE SCALE GENOMIC DNA]</scope>
    <source>
        <strain evidence="13 14">MSr11954</strain>
    </source>
</reference>
<evidence type="ECO:0000256" key="9">
    <source>
        <dbReference type="ARBA" id="ARBA00047944"/>
    </source>
</evidence>
<evidence type="ECO:0000256" key="2">
    <source>
        <dbReference type="ARBA" id="ARBA00005528"/>
    </source>
</evidence>
<evidence type="ECO:0000256" key="1">
    <source>
        <dbReference type="ARBA" id="ARBA00004496"/>
    </source>
</evidence>
<keyword evidence="5 10" id="KW-0489">Methyltransferase</keyword>
<organism evidence="13 14">
    <name type="scientific">Pendulispora albinea</name>
    <dbReference type="NCBI Taxonomy" id="2741071"/>
    <lineage>
        <taxon>Bacteria</taxon>
        <taxon>Pseudomonadati</taxon>
        <taxon>Myxococcota</taxon>
        <taxon>Myxococcia</taxon>
        <taxon>Myxococcales</taxon>
        <taxon>Sorangiineae</taxon>
        <taxon>Pendulisporaceae</taxon>
        <taxon>Pendulispora</taxon>
    </lineage>
</organism>
<dbReference type="PANTHER" id="PTHR30027">
    <property type="entry name" value="RIBOSOMAL RNA SMALL SUBUNIT METHYLTRANSFERASE E"/>
    <property type="match status" value="1"/>
</dbReference>
<keyword evidence="6 10" id="KW-0808">Transferase</keyword>
<proteinExistence type="inferred from homology"/>
<evidence type="ECO:0000256" key="4">
    <source>
        <dbReference type="ARBA" id="ARBA00022552"/>
    </source>
</evidence>
<gene>
    <name evidence="13" type="ORF">LZC94_38260</name>
</gene>
<evidence type="ECO:0000256" key="6">
    <source>
        <dbReference type="ARBA" id="ARBA00022679"/>
    </source>
</evidence>
<dbReference type="Proteomes" id="UP001370348">
    <property type="component" value="Chromosome"/>
</dbReference>
<evidence type="ECO:0000259" key="11">
    <source>
        <dbReference type="Pfam" id="PF04452"/>
    </source>
</evidence>
<dbReference type="Pfam" id="PF20260">
    <property type="entry name" value="PUA_4"/>
    <property type="match status" value="1"/>
</dbReference>
<dbReference type="PANTHER" id="PTHR30027:SF3">
    <property type="entry name" value="16S RRNA (URACIL(1498)-N(3))-METHYLTRANSFERASE"/>
    <property type="match status" value="1"/>
</dbReference>
<keyword evidence="14" id="KW-1185">Reference proteome</keyword>
<dbReference type="Gene3D" id="3.40.1280.10">
    <property type="match status" value="1"/>
</dbReference>
<dbReference type="InterPro" id="IPR006700">
    <property type="entry name" value="RsmE"/>
</dbReference>
<dbReference type="SUPFAM" id="SSF75217">
    <property type="entry name" value="alpha/beta knot"/>
    <property type="match status" value="1"/>
</dbReference>
<dbReference type="CDD" id="cd18084">
    <property type="entry name" value="RsmE-like"/>
    <property type="match status" value="1"/>
</dbReference>
<evidence type="ECO:0000256" key="5">
    <source>
        <dbReference type="ARBA" id="ARBA00022603"/>
    </source>
</evidence>
<keyword evidence="3 10" id="KW-0963">Cytoplasm</keyword>
<dbReference type="NCBIfam" id="TIGR00046">
    <property type="entry name" value="RsmE family RNA methyltransferase"/>
    <property type="match status" value="1"/>
</dbReference>